<organism evidence="1 2">
    <name type="scientific">Patagioenas fasciata monilis</name>
    <dbReference type="NCBI Taxonomy" id="372326"/>
    <lineage>
        <taxon>Eukaryota</taxon>
        <taxon>Metazoa</taxon>
        <taxon>Chordata</taxon>
        <taxon>Craniata</taxon>
        <taxon>Vertebrata</taxon>
        <taxon>Euteleostomi</taxon>
        <taxon>Archelosauria</taxon>
        <taxon>Archosauria</taxon>
        <taxon>Dinosauria</taxon>
        <taxon>Saurischia</taxon>
        <taxon>Theropoda</taxon>
        <taxon>Coelurosauria</taxon>
        <taxon>Aves</taxon>
        <taxon>Neognathae</taxon>
        <taxon>Neoaves</taxon>
        <taxon>Columbimorphae</taxon>
        <taxon>Columbiformes</taxon>
        <taxon>Columbidae</taxon>
        <taxon>Patagioenas</taxon>
    </lineage>
</organism>
<reference evidence="1 2" key="1">
    <citation type="submission" date="2016-02" db="EMBL/GenBank/DDBJ databases">
        <title>Band-tailed pigeon sequencing and assembly.</title>
        <authorList>
            <person name="Soares A.E."/>
            <person name="Novak B.J."/>
            <person name="Rice E.S."/>
            <person name="O'Connell B."/>
            <person name="Chang D."/>
            <person name="Weber S."/>
            <person name="Shapiro B."/>
        </authorList>
    </citation>
    <scope>NUCLEOTIDE SEQUENCE [LARGE SCALE GENOMIC DNA]</scope>
    <source>
        <strain evidence="1">BTP2013</strain>
        <tissue evidence="1">Blood</tissue>
    </source>
</reference>
<name>A0A1V4KLI6_PATFA</name>
<gene>
    <name evidence="1" type="ORF">AV530_011719</name>
</gene>
<protein>
    <submittedName>
        <fullName evidence="1">Uncharacterized protein</fullName>
    </submittedName>
</protein>
<evidence type="ECO:0000313" key="1">
    <source>
        <dbReference type="EMBL" id="OPJ85269.1"/>
    </source>
</evidence>
<comment type="caution">
    <text evidence="1">The sequence shown here is derived from an EMBL/GenBank/DDBJ whole genome shotgun (WGS) entry which is preliminary data.</text>
</comment>
<dbReference type="AlphaFoldDB" id="A0A1V4KLI6"/>
<proteinExistence type="predicted"/>
<keyword evidence="2" id="KW-1185">Reference proteome</keyword>
<accession>A0A1V4KLI6</accession>
<evidence type="ECO:0000313" key="2">
    <source>
        <dbReference type="Proteomes" id="UP000190648"/>
    </source>
</evidence>
<dbReference type="Proteomes" id="UP000190648">
    <property type="component" value="Unassembled WGS sequence"/>
</dbReference>
<dbReference type="EMBL" id="LSYS01002888">
    <property type="protein sequence ID" value="OPJ85269.1"/>
    <property type="molecule type" value="Genomic_DNA"/>
</dbReference>
<sequence length="89" mass="9878">MSRCCLMQAMLQRANGQTDGLREITQPKETPGIPASTIPFQNARLPLKSLEFSTSALGRPPTIAIPCLQSRRWQEQSHAYVADVQLRGL</sequence>